<evidence type="ECO:0000256" key="2">
    <source>
        <dbReference type="ARBA" id="ARBA00022490"/>
    </source>
</evidence>
<reference evidence="6 7" key="1">
    <citation type="journal article" date="2019" name="Sci. Data">
        <title>Hybrid genome assembly and annotation of Danionella translucida.</title>
        <authorList>
            <person name="Kadobianskyi M."/>
            <person name="Schulze L."/>
            <person name="Schuelke M."/>
            <person name="Judkewitz B."/>
        </authorList>
    </citation>
    <scope>NUCLEOTIDE SEQUENCE [LARGE SCALE GENOMIC DNA]</scope>
    <source>
        <strain evidence="6 7">Bolton</strain>
    </source>
</reference>
<evidence type="ECO:0000256" key="3">
    <source>
        <dbReference type="ARBA" id="ARBA00023054"/>
    </source>
</evidence>
<feature type="region of interest" description="Disordered" evidence="5">
    <location>
        <begin position="169"/>
        <end position="310"/>
    </location>
</feature>
<comment type="subcellular location">
    <subcellularLocation>
        <location evidence="1">Cytoplasm</location>
    </subcellularLocation>
</comment>
<feature type="compositionally biased region" description="Basic and acidic residues" evidence="5">
    <location>
        <begin position="861"/>
        <end position="870"/>
    </location>
</feature>
<feature type="compositionally biased region" description="Basic and acidic residues" evidence="5">
    <location>
        <begin position="95"/>
        <end position="120"/>
    </location>
</feature>
<feature type="compositionally biased region" description="Gly residues" evidence="5">
    <location>
        <begin position="176"/>
        <end position="189"/>
    </location>
</feature>
<feature type="compositionally biased region" description="Polar residues" evidence="5">
    <location>
        <begin position="208"/>
        <end position="219"/>
    </location>
</feature>
<feature type="compositionally biased region" description="Polar residues" evidence="5">
    <location>
        <begin position="585"/>
        <end position="598"/>
    </location>
</feature>
<dbReference type="PANTHER" id="PTHR19354:SF6">
    <property type="entry name" value="ZIPPER PUTATIVE TUMOR SUPPRESSOR 3-RELATED"/>
    <property type="match status" value="1"/>
</dbReference>
<gene>
    <name evidence="6" type="ORF">DNTS_014548</name>
</gene>
<protein>
    <submittedName>
        <fullName evidence="6">Uncharacterized protein</fullName>
    </submittedName>
</protein>
<keyword evidence="3 4" id="KW-0175">Coiled coil</keyword>
<evidence type="ECO:0000256" key="4">
    <source>
        <dbReference type="SAM" id="Coils"/>
    </source>
</evidence>
<name>A0A553RLW1_9TELE</name>
<dbReference type="InterPro" id="IPR045329">
    <property type="entry name" value="LZTS"/>
</dbReference>
<feature type="region of interest" description="Disordered" evidence="5">
    <location>
        <begin position="646"/>
        <end position="674"/>
    </location>
</feature>
<organism evidence="6 7">
    <name type="scientific">Danionella cerebrum</name>
    <dbReference type="NCBI Taxonomy" id="2873325"/>
    <lineage>
        <taxon>Eukaryota</taxon>
        <taxon>Metazoa</taxon>
        <taxon>Chordata</taxon>
        <taxon>Craniata</taxon>
        <taxon>Vertebrata</taxon>
        <taxon>Euteleostomi</taxon>
        <taxon>Actinopterygii</taxon>
        <taxon>Neopterygii</taxon>
        <taxon>Teleostei</taxon>
        <taxon>Ostariophysi</taxon>
        <taxon>Cypriniformes</taxon>
        <taxon>Danionidae</taxon>
        <taxon>Danioninae</taxon>
        <taxon>Danionella</taxon>
    </lineage>
</organism>
<comment type="caution">
    <text evidence="6">The sequence shown here is derived from an EMBL/GenBank/DDBJ whole genome shotgun (WGS) entry which is preliminary data.</text>
</comment>
<dbReference type="GO" id="GO:0005737">
    <property type="term" value="C:cytoplasm"/>
    <property type="evidence" value="ECO:0007669"/>
    <property type="project" value="UniProtKB-SubCell"/>
</dbReference>
<dbReference type="PANTHER" id="PTHR19354">
    <property type="entry name" value="ZIPPER PUTATIVE TUMOR SUPPRESSOR 2 HOMOLOG-LIKE PROTEIN-RELATED"/>
    <property type="match status" value="1"/>
</dbReference>
<feature type="compositionally biased region" description="Polar residues" evidence="5">
    <location>
        <begin position="280"/>
        <end position="290"/>
    </location>
</feature>
<feature type="compositionally biased region" description="Gly residues" evidence="5">
    <location>
        <begin position="227"/>
        <end position="236"/>
    </location>
</feature>
<feature type="compositionally biased region" description="Low complexity" evidence="5">
    <location>
        <begin position="291"/>
        <end position="310"/>
    </location>
</feature>
<dbReference type="Gene3D" id="1.10.287.1490">
    <property type="match status" value="1"/>
</dbReference>
<feature type="compositionally biased region" description="Polar residues" evidence="5">
    <location>
        <begin position="255"/>
        <end position="269"/>
    </location>
</feature>
<feature type="coiled-coil region" evidence="4">
    <location>
        <begin position="483"/>
        <end position="538"/>
    </location>
</feature>
<sequence length="870" mass="95381">MGSVGSGVAGEQEFAMKSVGTRTTLPRGPPLSRHIPPSNRLHIPPSASEESSEERGGTSNTTDRGQLNMARASANANGAGGASLDVCGNVVGHGAETKNHDGGMKGRDGNNSRQQRDSRTPPKILSVSGKVEQVKGWVDGNGQNSGKNTSALVRPSAFKPVVPKSFHSMQNLLAQSGGGGQSGGSGGGSDAPQSLCEQDSLDRDPTTDALSDSARNSLSSLPTYTGPGLGGYGSGPGLVVYGTSAPPSSGMGPLSASTSHINRLTTTTVPPAMDEGNNKPKYQNGYSVSQSQNASVSESGQSSSGKSCVSYQRLCQRPEPNTGEQDSPSTEDIIQDLEDRLWEKEQEVLHMRRSLDRSEAAIVQVFEEKQRVWEREMADLRQNYSSRLQQLSQRSQRSQHSLQIHMSRLQQDKRRLQEEISALLELRQELERKCLEYRKEQADMLPRLEESKWELCQKVGEISLLKQQLRESQAEVTQRAGETVALRGQIKELNAQLKEREEAMMGLKESYNSKSRELERCEGELKRTLAEVSVLRDKLVVFEAEVLGLKRALSDLSCRNDQTANLPARNNHPVIMSSRNDHTVPLSSRSDHTVTLSSRNDHQGPLTSKNEHSVTLSSRHEHTANIRNDHMAPLSSRNDHAAILSSRNDHPAPLSSRNENPGPLSSRNDRTGILSSRNDHTQALTSRNDHSTNLSSIGGSSSLPWAGLHSPRTPELGGTVDSFLSLQSDEAKAQRQEAGELRRQLERLQGELHLERQQRERQALTFAQERHTWQDEKDRVLKYQAQLQISYVETLQRNQALEERVGQLGAKLASTSPGSPPTSISIPVPNIEDLKTPVLSPLDPKTPILNQLSPPWPGPTRLERIESTEI</sequence>
<accession>A0A553RLW1</accession>
<dbReference type="STRING" id="623744.A0A553RLW1"/>
<dbReference type="EMBL" id="SRMA01015356">
    <property type="protein sequence ID" value="TRZ03156.1"/>
    <property type="molecule type" value="Genomic_DNA"/>
</dbReference>
<evidence type="ECO:0000313" key="6">
    <source>
        <dbReference type="EMBL" id="TRZ03156.1"/>
    </source>
</evidence>
<feature type="region of interest" description="Disordered" evidence="5">
    <location>
        <begin position="837"/>
        <end position="870"/>
    </location>
</feature>
<evidence type="ECO:0000256" key="1">
    <source>
        <dbReference type="ARBA" id="ARBA00004496"/>
    </source>
</evidence>
<feature type="region of interest" description="Disordered" evidence="5">
    <location>
        <begin position="564"/>
        <end position="620"/>
    </location>
</feature>
<feature type="compositionally biased region" description="Polar residues" evidence="5">
    <location>
        <begin position="141"/>
        <end position="151"/>
    </location>
</feature>
<proteinExistence type="predicted"/>
<keyword evidence="7" id="KW-1185">Reference proteome</keyword>
<evidence type="ECO:0000256" key="5">
    <source>
        <dbReference type="SAM" id="MobiDB-lite"/>
    </source>
</evidence>
<evidence type="ECO:0000313" key="7">
    <source>
        <dbReference type="Proteomes" id="UP000316079"/>
    </source>
</evidence>
<feature type="compositionally biased region" description="Polar residues" evidence="5">
    <location>
        <begin position="655"/>
        <end position="666"/>
    </location>
</feature>
<keyword evidence="2" id="KW-0963">Cytoplasm</keyword>
<feature type="coiled-coil region" evidence="4">
    <location>
        <begin position="334"/>
        <end position="443"/>
    </location>
</feature>
<feature type="compositionally biased region" description="Polar residues" evidence="5">
    <location>
        <begin position="605"/>
        <end position="617"/>
    </location>
</feature>
<feature type="region of interest" description="Disordered" evidence="5">
    <location>
        <begin position="1"/>
        <end position="156"/>
    </location>
</feature>
<dbReference type="OrthoDB" id="10030037at2759"/>
<dbReference type="Pfam" id="PF06818">
    <property type="entry name" value="Fez1"/>
    <property type="match status" value="1"/>
</dbReference>
<dbReference type="GO" id="GO:0061001">
    <property type="term" value="P:regulation of dendritic spine morphogenesis"/>
    <property type="evidence" value="ECO:0007669"/>
    <property type="project" value="TreeGrafter"/>
</dbReference>
<dbReference type="Proteomes" id="UP000316079">
    <property type="component" value="Unassembled WGS sequence"/>
</dbReference>
<dbReference type="AlphaFoldDB" id="A0A553RLW1"/>
<feature type="coiled-coil region" evidence="4">
    <location>
        <begin position="728"/>
        <end position="758"/>
    </location>
</feature>
<dbReference type="GO" id="GO:0043197">
    <property type="term" value="C:dendritic spine"/>
    <property type="evidence" value="ECO:0007669"/>
    <property type="project" value="TreeGrafter"/>
</dbReference>